<dbReference type="GO" id="GO:0004843">
    <property type="term" value="F:cysteine-type deubiquitinase activity"/>
    <property type="evidence" value="ECO:0007669"/>
    <property type="project" value="UniProtKB-EC"/>
</dbReference>
<dbReference type="InterPro" id="IPR028889">
    <property type="entry name" value="USP"/>
</dbReference>
<dbReference type="GO" id="GO:0005524">
    <property type="term" value="F:ATP binding"/>
    <property type="evidence" value="ECO:0007669"/>
    <property type="project" value="InterPro"/>
</dbReference>
<sequence>MAEVLNGIFAFFLPDTRAEKPLPNATGDLCEKDTVAKAREWTTEYASKLNIPAECSPLPAQVMASLGKRKADEIGGDSVVGPRQLVKARIAVAAPTVPVGLKGLRNSGNSCYYNSVIQCLVRLPVMREFAQASQPDDSRPFTLALRKLITSMWDATCTEVASEDLRVCIVAKYLLGSHQHQDAQEMLWCLFNSLQDEEDQRLQSKQPNFARINFYSMFWSTVSCRGCSHASTTDDPTFPISVAIPPREISPITLLACLNNHSALESIEYTCSGPRCRGGGATRQLRIQNVAPVLVIHLKRFSSDAGVMYGSSLKPHPDSIIWRVPYELCGVVEHTGTIDQGHYVAYVRAEDQRWYKLDDAKPPREVSFDGVVARSNAYLLFYVRAGGPDLAAQPATLQPKVPFEAPVVRAATVTPGTMIRTTTATTMAPPPAPTSLGLSSPAERSARLAMAWPLQREEKILCRKLNGVKPAGGYDWQESELRCVIHNRRVAEGSHRYVVLIDVLGAASKAAPHVLKVTKPFITSRLPKEISLIALLEAEAEAHQLAKRWNELKISHKPIRFNPVHVVQLQREPPQVGLLEPFLEGAYVKHNDNAGGVYMPVEGRERETPQAFSHFTFVATKGRGLVCDIQGVGDLFTDPQIHTDPRDEFPVPGNRGLEGMRDFSMTHRCNPLCFAFLKKLDAEARPLP</sequence>
<evidence type="ECO:0000256" key="11">
    <source>
        <dbReference type="ARBA" id="ARBA00022807"/>
    </source>
</evidence>
<dbReference type="InterPro" id="IPR011009">
    <property type="entry name" value="Kinase-like_dom_sf"/>
</dbReference>
<dbReference type="SMART" id="SM00811">
    <property type="entry name" value="Alpha_kinase"/>
    <property type="match status" value="1"/>
</dbReference>
<evidence type="ECO:0000256" key="3">
    <source>
        <dbReference type="ARBA" id="ARBA00009085"/>
    </source>
</evidence>
<organism evidence="14 15">
    <name type="scientific">Acanthamoeba castellanii (strain ATCC 30010 / Neff)</name>
    <dbReference type="NCBI Taxonomy" id="1257118"/>
    <lineage>
        <taxon>Eukaryota</taxon>
        <taxon>Amoebozoa</taxon>
        <taxon>Discosea</taxon>
        <taxon>Longamoebia</taxon>
        <taxon>Centramoebida</taxon>
        <taxon>Acanthamoebidae</taxon>
        <taxon>Acanthamoeba</taxon>
    </lineage>
</organism>
<accession>L8H897</accession>
<evidence type="ECO:0000256" key="7">
    <source>
        <dbReference type="ARBA" id="ARBA00022679"/>
    </source>
</evidence>
<evidence type="ECO:0000313" key="15">
    <source>
        <dbReference type="Proteomes" id="UP000011083"/>
    </source>
</evidence>
<name>L8H897_ACACF</name>
<feature type="domain" description="Alpha-type protein kinase" evidence="13">
    <location>
        <begin position="468"/>
        <end position="685"/>
    </location>
</feature>
<keyword evidence="5" id="KW-0723">Serine/threonine-protein kinase</keyword>
<feature type="domain" description="USP" evidence="12">
    <location>
        <begin position="102"/>
        <end position="385"/>
    </location>
</feature>
<proteinExistence type="inferred from homology"/>
<dbReference type="PROSITE" id="PS51158">
    <property type="entry name" value="ALPHA_KINASE"/>
    <property type="match status" value="1"/>
</dbReference>
<protein>
    <recommendedName>
        <fullName evidence="4">ubiquitinyl hydrolase 1</fullName>
        <ecNumber evidence="4">3.4.19.12</ecNumber>
    </recommendedName>
</protein>
<dbReference type="GeneID" id="14921546"/>
<keyword evidence="10" id="KW-0378">Hydrolase</keyword>
<evidence type="ECO:0000256" key="9">
    <source>
        <dbReference type="ARBA" id="ARBA00022786"/>
    </source>
</evidence>
<dbReference type="Gene3D" id="3.90.70.10">
    <property type="entry name" value="Cysteine proteinases"/>
    <property type="match status" value="1"/>
</dbReference>
<reference evidence="14 15" key="1">
    <citation type="journal article" date="2013" name="Genome Biol.">
        <title>Genome of Acanthamoeba castellanii highlights extensive lateral gene transfer and early evolution of tyrosine kinase signaling.</title>
        <authorList>
            <person name="Clarke M."/>
            <person name="Lohan A.J."/>
            <person name="Liu B."/>
            <person name="Lagkouvardos I."/>
            <person name="Roy S."/>
            <person name="Zafar N."/>
            <person name="Bertelli C."/>
            <person name="Schilde C."/>
            <person name="Kianianmomeni A."/>
            <person name="Burglin T.R."/>
            <person name="Frech C."/>
            <person name="Turcotte B."/>
            <person name="Kopec K.O."/>
            <person name="Synnott J.M."/>
            <person name="Choo C."/>
            <person name="Paponov I."/>
            <person name="Finkler A."/>
            <person name="Soon Heng Tan C."/>
            <person name="Hutchins A.P."/>
            <person name="Weinmeier T."/>
            <person name="Rattei T."/>
            <person name="Chu J.S."/>
            <person name="Gimenez G."/>
            <person name="Irimia M."/>
            <person name="Rigden D.J."/>
            <person name="Fitzpatrick D.A."/>
            <person name="Lorenzo-Morales J."/>
            <person name="Bateman A."/>
            <person name="Chiu C.H."/>
            <person name="Tang P."/>
            <person name="Hegemann P."/>
            <person name="Fromm H."/>
            <person name="Raoult D."/>
            <person name="Greub G."/>
            <person name="Miranda-Saavedra D."/>
            <person name="Chen N."/>
            <person name="Nash P."/>
            <person name="Ginger M.L."/>
            <person name="Horn M."/>
            <person name="Schaap P."/>
            <person name="Caler L."/>
            <person name="Loftus B."/>
        </authorList>
    </citation>
    <scope>NUCLEOTIDE SEQUENCE [LARGE SCALE GENOMIC DNA]</scope>
    <source>
        <strain evidence="14 15">Neff</strain>
    </source>
</reference>
<evidence type="ECO:0000256" key="6">
    <source>
        <dbReference type="ARBA" id="ARBA00022670"/>
    </source>
</evidence>
<dbReference type="Proteomes" id="UP000011083">
    <property type="component" value="Unassembled WGS sequence"/>
</dbReference>
<keyword evidence="11" id="KW-0788">Thiol protease</keyword>
<keyword evidence="6" id="KW-0645">Protease</keyword>
<gene>
    <name evidence="14" type="ORF">ACA1_054220</name>
</gene>
<dbReference type="PROSITE" id="PS00973">
    <property type="entry name" value="USP_2"/>
    <property type="match status" value="1"/>
</dbReference>
<dbReference type="PANTHER" id="PTHR24006">
    <property type="entry name" value="UBIQUITIN CARBOXYL-TERMINAL HYDROLASE"/>
    <property type="match status" value="1"/>
</dbReference>
<dbReference type="EMBL" id="KB007909">
    <property type="protein sequence ID" value="ELR20676.1"/>
    <property type="molecule type" value="Genomic_DNA"/>
</dbReference>
<keyword evidence="7" id="KW-0808">Transferase</keyword>
<dbReference type="GO" id="GO:0006508">
    <property type="term" value="P:proteolysis"/>
    <property type="evidence" value="ECO:0007669"/>
    <property type="project" value="UniProtKB-KW"/>
</dbReference>
<dbReference type="PANTHER" id="PTHR24006:SF888">
    <property type="entry name" value="UBIQUITIN CARBOXYL-TERMINAL HYDROLASE 30"/>
    <property type="match status" value="1"/>
</dbReference>
<dbReference type="KEGG" id="acan:ACA1_054220"/>
<evidence type="ECO:0000256" key="1">
    <source>
        <dbReference type="ARBA" id="ARBA00000707"/>
    </source>
</evidence>
<comment type="similarity">
    <text evidence="3">Belongs to the peptidase C19 family.</text>
</comment>
<keyword evidence="9" id="KW-0833">Ubl conjugation pathway</keyword>
<evidence type="ECO:0000256" key="10">
    <source>
        <dbReference type="ARBA" id="ARBA00022801"/>
    </source>
</evidence>
<dbReference type="EC" id="3.4.19.12" evidence="4"/>
<dbReference type="InterPro" id="IPR038765">
    <property type="entry name" value="Papain-like_cys_pep_sf"/>
</dbReference>
<dbReference type="GO" id="GO:0005634">
    <property type="term" value="C:nucleus"/>
    <property type="evidence" value="ECO:0007669"/>
    <property type="project" value="TreeGrafter"/>
</dbReference>
<dbReference type="AlphaFoldDB" id="L8H897"/>
<keyword evidence="15" id="KW-1185">Reference proteome</keyword>
<dbReference type="PROSITE" id="PS50235">
    <property type="entry name" value="USP_3"/>
    <property type="match status" value="1"/>
</dbReference>
<evidence type="ECO:0000256" key="8">
    <source>
        <dbReference type="ARBA" id="ARBA00022777"/>
    </source>
</evidence>
<dbReference type="Gene3D" id="3.20.200.10">
    <property type="entry name" value="MHCK/EF2 kinase"/>
    <property type="match status" value="1"/>
</dbReference>
<dbReference type="OrthoDB" id="301415at2759"/>
<dbReference type="STRING" id="1257118.L8H897"/>
<dbReference type="InterPro" id="IPR001394">
    <property type="entry name" value="Peptidase_C19_UCH"/>
</dbReference>
<dbReference type="Pfam" id="PF02816">
    <property type="entry name" value="Alpha_kinase"/>
    <property type="match status" value="1"/>
</dbReference>
<evidence type="ECO:0000256" key="5">
    <source>
        <dbReference type="ARBA" id="ARBA00022527"/>
    </source>
</evidence>
<dbReference type="InterPro" id="IPR018200">
    <property type="entry name" value="USP_CS"/>
</dbReference>
<evidence type="ECO:0000259" key="13">
    <source>
        <dbReference type="PROSITE" id="PS51158"/>
    </source>
</evidence>
<evidence type="ECO:0000256" key="2">
    <source>
        <dbReference type="ARBA" id="ARBA00008651"/>
    </source>
</evidence>
<evidence type="ECO:0000259" key="12">
    <source>
        <dbReference type="PROSITE" id="PS50235"/>
    </source>
</evidence>
<dbReference type="GO" id="GO:0004674">
    <property type="term" value="F:protein serine/threonine kinase activity"/>
    <property type="evidence" value="ECO:0007669"/>
    <property type="project" value="UniProtKB-KW"/>
</dbReference>
<evidence type="ECO:0000256" key="4">
    <source>
        <dbReference type="ARBA" id="ARBA00012759"/>
    </source>
</evidence>
<dbReference type="SUPFAM" id="SSF56112">
    <property type="entry name" value="Protein kinase-like (PK-like)"/>
    <property type="match status" value="1"/>
</dbReference>
<dbReference type="RefSeq" id="XP_004344079.1">
    <property type="nucleotide sequence ID" value="XM_004344029.1"/>
</dbReference>
<dbReference type="VEuPathDB" id="AmoebaDB:ACA1_054220"/>
<evidence type="ECO:0000313" key="14">
    <source>
        <dbReference type="EMBL" id="ELR20676.1"/>
    </source>
</evidence>
<dbReference type="InterPro" id="IPR050164">
    <property type="entry name" value="Peptidase_C19"/>
</dbReference>
<dbReference type="GO" id="GO:0005829">
    <property type="term" value="C:cytosol"/>
    <property type="evidence" value="ECO:0007669"/>
    <property type="project" value="TreeGrafter"/>
</dbReference>
<comment type="catalytic activity">
    <reaction evidence="1">
        <text>Thiol-dependent hydrolysis of ester, thioester, amide, peptide and isopeptide bonds formed by the C-terminal Gly of ubiquitin (a 76-residue protein attached to proteins as an intracellular targeting signal).</text>
        <dbReference type="EC" id="3.4.19.12"/>
    </reaction>
</comment>
<dbReference type="Pfam" id="PF00443">
    <property type="entry name" value="UCH"/>
    <property type="match status" value="1"/>
</dbReference>
<dbReference type="SUPFAM" id="SSF54001">
    <property type="entry name" value="Cysteine proteinases"/>
    <property type="match status" value="1"/>
</dbReference>
<comment type="similarity">
    <text evidence="2">Belongs to the protein kinase superfamily. Alpha-type protein kinase family. ALPK subfamily.</text>
</comment>
<dbReference type="CDD" id="cd02257">
    <property type="entry name" value="Peptidase_C19"/>
    <property type="match status" value="1"/>
</dbReference>
<dbReference type="GO" id="GO:0016579">
    <property type="term" value="P:protein deubiquitination"/>
    <property type="evidence" value="ECO:0007669"/>
    <property type="project" value="InterPro"/>
</dbReference>
<dbReference type="InterPro" id="IPR004166">
    <property type="entry name" value="a-kinase_dom"/>
</dbReference>
<keyword evidence="8 14" id="KW-0418">Kinase</keyword>